<evidence type="ECO:0000259" key="1">
    <source>
        <dbReference type="PROSITE" id="PS50181"/>
    </source>
</evidence>
<dbReference type="Pfam" id="PF08268">
    <property type="entry name" value="FBA_3"/>
    <property type="match status" value="1"/>
</dbReference>
<accession>A0A7J6W7T4</accession>
<dbReference type="EMBL" id="JABWDY010021157">
    <property type="protein sequence ID" value="KAF5192600.1"/>
    <property type="molecule type" value="Genomic_DNA"/>
</dbReference>
<feature type="domain" description="F-box" evidence="1">
    <location>
        <begin position="4"/>
        <end position="50"/>
    </location>
</feature>
<comment type="caution">
    <text evidence="2">The sequence shown here is derived from an EMBL/GenBank/DDBJ whole genome shotgun (WGS) entry which is preliminary data.</text>
</comment>
<dbReference type="CDD" id="cd22157">
    <property type="entry name" value="F-box_AtFBW1-like"/>
    <property type="match status" value="1"/>
</dbReference>
<dbReference type="InterPro" id="IPR001810">
    <property type="entry name" value="F-box_dom"/>
</dbReference>
<dbReference type="PANTHER" id="PTHR31672">
    <property type="entry name" value="BNACNNG10540D PROTEIN"/>
    <property type="match status" value="1"/>
</dbReference>
<gene>
    <name evidence="2" type="ORF">FRX31_017811</name>
</gene>
<reference evidence="2 3" key="1">
    <citation type="submission" date="2020-06" db="EMBL/GenBank/DDBJ databases">
        <title>Transcriptomic and genomic resources for Thalictrum thalictroides and T. hernandezii: Facilitating candidate gene discovery in an emerging model plant lineage.</title>
        <authorList>
            <person name="Arias T."/>
            <person name="Riano-Pachon D.M."/>
            <person name="Di Stilio V.S."/>
        </authorList>
    </citation>
    <scope>NUCLEOTIDE SEQUENCE [LARGE SCALE GENOMIC DNA]</scope>
    <source>
        <strain evidence="3">cv. WT478/WT964</strain>
        <tissue evidence="2">Leaves</tissue>
    </source>
</reference>
<dbReference type="PROSITE" id="PS50181">
    <property type="entry name" value="FBOX"/>
    <property type="match status" value="1"/>
</dbReference>
<proteinExistence type="predicted"/>
<sequence>MEDKMAKRSLPDEVVIEILSWLPSKSLLRFRCVNKTWLKLLTKDTHFSKLHFNRSIGSNRNTSILALAKQRFQDVTSNFYSAIDFTTCDEPIQLELPFHGDGGGYTNYAICGICNGLILLCLKYDEEKPQKVYLWNPHTTSDDYIVIRSTPPCLIPFSDRPMTTAFSLGFNQATNQYKIFRFVSVETNFETSELRTCASLYTLGNDSSWRILDDNFQYHPLLLDFPVPLVNGALHWLLCKTDSTLIFEKKVLVSFDLKDEVFQEITYPSDALISLGMGYMTVGELGGSLCLFSHKCRVDIQIWVMKEYGAVNSWTKQFKIGQPEICGSFYSLKPLCVAHSGEIIIKKNEFELIIYNPETNSIWNLKKFGFKCYNAYAYVRSHVSPRAITGVRHDLMEAEEE</sequence>
<evidence type="ECO:0000313" key="2">
    <source>
        <dbReference type="EMBL" id="KAF5192600.1"/>
    </source>
</evidence>
<dbReference type="NCBIfam" id="TIGR01640">
    <property type="entry name" value="F_box_assoc_1"/>
    <property type="match status" value="1"/>
</dbReference>
<dbReference type="SMART" id="SM00256">
    <property type="entry name" value="FBOX"/>
    <property type="match status" value="1"/>
</dbReference>
<dbReference type="PANTHER" id="PTHR31672:SF13">
    <property type="entry name" value="F-BOX PROTEIN CPR30-LIKE"/>
    <property type="match status" value="1"/>
</dbReference>
<keyword evidence="3" id="KW-1185">Reference proteome</keyword>
<name>A0A7J6W7T4_THATH</name>
<dbReference type="OrthoDB" id="591557at2759"/>
<dbReference type="InterPro" id="IPR017451">
    <property type="entry name" value="F-box-assoc_interact_dom"/>
</dbReference>
<dbReference type="SUPFAM" id="SSF81383">
    <property type="entry name" value="F-box domain"/>
    <property type="match status" value="1"/>
</dbReference>
<dbReference type="Proteomes" id="UP000554482">
    <property type="component" value="Unassembled WGS sequence"/>
</dbReference>
<organism evidence="2 3">
    <name type="scientific">Thalictrum thalictroides</name>
    <name type="common">Rue-anemone</name>
    <name type="synonym">Anemone thalictroides</name>
    <dbReference type="NCBI Taxonomy" id="46969"/>
    <lineage>
        <taxon>Eukaryota</taxon>
        <taxon>Viridiplantae</taxon>
        <taxon>Streptophyta</taxon>
        <taxon>Embryophyta</taxon>
        <taxon>Tracheophyta</taxon>
        <taxon>Spermatophyta</taxon>
        <taxon>Magnoliopsida</taxon>
        <taxon>Ranunculales</taxon>
        <taxon>Ranunculaceae</taxon>
        <taxon>Thalictroideae</taxon>
        <taxon>Thalictrum</taxon>
    </lineage>
</organism>
<dbReference type="AlphaFoldDB" id="A0A7J6W7T4"/>
<dbReference type="InterPro" id="IPR050796">
    <property type="entry name" value="SCF_F-box_component"/>
</dbReference>
<dbReference type="Gene3D" id="1.20.1280.50">
    <property type="match status" value="1"/>
</dbReference>
<dbReference type="Pfam" id="PF00646">
    <property type="entry name" value="F-box"/>
    <property type="match status" value="1"/>
</dbReference>
<dbReference type="InterPro" id="IPR036047">
    <property type="entry name" value="F-box-like_dom_sf"/>
</dbReference>
<protein>
    <submittedName>
        <fullName evidence="2">F-box/kelch-repeat protein</fullName>
    </submittedName>
</protein>
<dbReference type="InterPro" id="IPR013187">
    <property type="entry name" value="F-box-assoc_dom_typ3"/>
</dbReference>
<evidence type="ECO:0000313" key="3">
    <source>
        <dbReference type="Proteomes" id="UP000554482"/>
    </source>
</evidence>